<comment type="pathway">
    <text evidence="3">Amino-sugar metabolism; N-acetylmuramate degradation.</text>
</comment>
<sequence>MINFSKKSSFEELETEKPNPLTENIDQLDTLSILRIINDEDRKVALAVSEVLDKIAKVVDFCVEAIKDKGRVIYAGAGTSGRIGYLDAVEVVPTFGMPPDVFVPLIAGGEEALKRSVEAVEDNFELGREDARKVTISSRDVVIGITASGRTPYVGGVLDVAREHGARTVLICNVSKPALAEYADIVISIKTGPEVIAGSTRMKAGTSQKMVLNMISTTTMVKLGKVYKNQMVDVLVLNEKLKERAIRIIMKVTGVDYRTASEHLKIADNNTKVAILMILTGKSKNECEVLLENYGSITHVMRHISTSQVEEAQNIKKEERS</sequence>
<dbReference type="GO" id="GO:0046348">
    <property type="term" value="P:amino sugar catabolic process"/>
    <property type="evidence" value="ECO:0007669"/>
    <property type="project" value="InterPro"/>
</dbReference>
<dbReference type="PANTHER" id="PTHR10088:SF4">
    <property type="entry name" value="GLUCOKINASE REGULATORY PROTEIN"/>
    <property type="match status" value="1"/>
</dbReference>
<dbReference type="UniPathway" id="UPA00342"/>
<dbReference type="InterPro" id="IPR005486">
    <property type="entry name" value="Glucokinase_regulatory_CS"/>
</dbReference>
<comment type="catalytic activity">
    <reaction evidence="3">
        <text>N-acetyl-D-muramate 6-phosphate + H2O = N-acetyl-D-glucosamine 6-phosphate + (R)-lactate</text>
        <dbReference type="Rhea" id="RHEA:26410"/>
        <dbReference type="ChEBI" id="CHEBI:15377"/>
        <dbReference type="ChEBI" id="CHEBI:16004"/>
        <dbReference type="ChEBI" id="CHEBI:57513"/>
        <dbReference type="ChEBI" id="CHEBI:58722"/>
        <dbReference type="EC" id="4.2.1.126"/>
    </reaction>
</comment>
<comment type="miscellaneous">
    <text evidence="3">A lyase-type mechanism (elimination/hydration) is suggested for the cleavage of the lactyl ether bond of MurNAc 6-phosphate, with the formation of an alpha,beta-unsaturated aldehyde intermediate with (E)-stereochemistry, followed by the syn addition of water to give product.</text>
</comment>
<dbReference type="NCBIfam" id="TIGR00274">
    <property type="entry name" value="N-acetylmuramic acid 6-phosphate etherase"/>
    <property type="match status" value="1"/>
</dbReference>
<dbReference type="GO" id="GO:0097367">
    <property type="term" value="F:carbohydrate derivative binding"/>
    <property type="evidence" value="ECO:0007669"/>
    <property type="project" value="InterPro"/>
</dbReference>
<comment type="function">
    <text evidence="3">Specifically catalyzes the cleavage of the D-lactyl ether substituent of MurNAc 6-phosphate, producing GlcNAc 6-phosphate and D-lactate.</text>
</comment>
<evidence type="ECO:0000313" key="6">
    <source>
        <dbReference type="Proteomes" id="UP000077096"/>
    </source>
</evidence>
<dbReference type="GO" id="GO:0016835">
    <property type="term" value="F:carbon-oxygen lyase activity"/>
    <property type="evidence" value="ECO:0007669"/>
    <property type="project" value="UniProtKB-UniRule"/>
</dbReference>
<dbReference type="InterPro" id="IPR046348">
    <property type="entry name" value="SIS_dom_sf"/>
</dbReference>
<evidence type="ECO:0000256" key="3">
    <source>
        <dbReference type="HAMAP-Rule" id="MF_00068"/>
    </source>
</evidence>
<dbReference type="GO" id="GO:0009254">
    <property type="term" value="P:peptidoglycan turnover"/>
    <property type="evidence" value="ECO:0007669"/>
    <property type="project" value="TreeGrafter"/>
</dbReference>
<dbReference type="PROSITE" id="PS51464">
    <property type="entry name" value="SIS"/>
    <property type="match status" value="1"/>
</dbReference>
<dbReference type="CDD" id="cd05007">
    <property type="entry name" value="SIS_Etherase"/>
    <property type="match status" value="1"/>
</dbReference>
<dbReference type="GO" id="GO:0016803">
    <property type="term" value="F:ether hydrolase activity"/>
    <property type="evidence" value="ECO:0007669"/>
    <property type="project" value="TreeGrafter"/>
</dbReference>
<dbReference type="KEGG" id="fng:JM64_08040"/>
<evidence type="ECO:0000313" key="5">
    <source>
        <dbReference type="EMBL" id="ANE41899.1"/>
    </source>
</evidence>
<dbReference type="NCBIfam" id="NF009222">
    <property type="entry name" value="PRK12570.1"/>
    <property type="match status" value="1"/>
</dbReference>
<keyword evidence="1 3" id="KW-0456">Lyase</keyword>
<dbReference type="PATRIC" id="fig|93466.3.peg.1695"/>
<dbReference type="InterPro" id="IPR005488">
    <property type="entry name" value="Etherase_MurQ"/>
</dbReference>
<evidence type="ECO:0000256" key="1">
    <source>
        <dbReference type="ARBA" id="ARBA00023239"/>
    </source>
</evidence>
<organism evidence="5 6">
    <name type="scientific">Fervidobacterium pennivorans</name>
    <dbReference type="NCBI Taxonomy" id="93466"/>
    <lineage>
        <taxon>Bacteria</taxon>
        <taxon>Thermotogati</taxon>
        <taxon>Thermotogota</taxon>
        <taxon>Thermotogae</taxon>
        <taxon>Thermotogales</taxon>
        <taxon>Fervidobacteriaceae</taxon>
        <taxon>Fervidobacterium</taxon>
    </lineage>
</organism>
<dbReference type="PROSITE" id="PS01272">
    <property type="entry name" value="GCKR"/>
    <property type="match status" value="1"/>
</dbReference>
<dbReference type="Pfam" id="PF22645">
    <property type="entry name" value="GKRP_SIS_N"/>
    <property type="match status" value="1"/>
</dbReference>
<name>A0A172T4F0_FERPE</name>
<feature type="active site" description="Proton donor" evidence="3">
    <location>
        <position position="90"/>
    </location>
</feature>
<reference evidence="5 6" key="1">
    <citation type="submission" date="2014-08" db="EMBL/GenBank/DDBJ databases">
        <title>Fervidobacterium pennivorans DYC genome.</title>
        <authorList>
            <person name="Wushke S."/>
        </authorList>
    </citation>
    <scope>NUCLEOTIDE SEQUENCE [LARGE SCALE GENOMIC DNA]</scope>
    <source>
        <strain evidence="5 6">DYC</strain>
    </source>
</reference>
<dbReference type="NCBIfam" id="NF003915">
    <property type="entry name" value="PRK05441.1"/>
    <property type="match status" value="1"/>
</dbReference>
<dbReference type="SUPFAM" id="SSF53697">
    <property type="entry name" value="SIS domain"/>
    <property type="match status" value="1"/>
</dbReference>
<dbReference type="FunFam" id="3.40.50.10490:FF:000014">
    <property type="entry name" value="N-acetylmuramic acid 6-phosphate etherase"/>
    <property type="match status" value="1"/>
</dbReference>
<dbReference type="InterPro" id="IPR001347">
    <property type="entry name" value="SIS_dom"/>
</dbReference>
<dbReference type="EMBL" id="CP011393">
    <property type="protein sequence ID" value="ANE41899.1"/>
    <property type="molecule type" value="Genomic_DNA"/>
</dbReference>
<dbReference type="Proteomes" id="UP000077096">
    <property type="component" value="Chromosome"/>
</dbReference>
<dbReference type="EC" id="4.2.1.126" evidence="3"/>
<dbReference type="Gene3D" id="3.40.50.10490">
    <property type="entry name" value="Glucose-6-phosphate isomerase like protein, domain 1"/>
    <property type="match status" value="1"/>
</dbReference>
<feature type="active site" evidence="3">
    <location>
        <position position="121"/>
    </location>
</feature>
<dbReference type="InterPro" id="IPR040190">
    <property type="entry name" value="MURQ/GCKR"/>
</dbReference>
<keyword evidence="2 3" id="KW-0119">Carbohydrate metabolism</keyword>
<dbReference type="Gene3D" id="1.10.8.1080">
    <property type="match status" value="1"/>
</dbReference>
<proteinExistence type="inferred from homology"/>
<dbReference type="PANTHER" id="PTHR10088">
    <property type="entry name" value="GLUCOKINASE REGULATORY PROTEIN"/>
    <property type="match status" value="1"/>
</dbReference>
<comment type="subunit">
    <text evidence="3">Homodimer.</text>
</comment>
<evidence type="ECO:0000256" key="2">
    <source>
        <dbReference type="ARBA" id="ARBA00023277"/>
    </source>
</evidence>
<accession>A0A172T4F0</accession>
<comment type="similarity">
    <text evidence="3">Belongs to the GCKR-like family. MurNAc-6-P etherase subfamily.</text>
</comment>
<dbReference type="AlphaFoldDB" id="A0A172T4F0"/>
<feature type="domain" description="SIS" evidence="4">
    <location>
        <begin position="62"/>
        <end position="225"/>
    </location>
</feature>
<dbReference type="GO" id="GO:0097173">
    <property type="term" value="P:N-acetylmuramic acid catabolic process"/>
    <property type="evidence" value="ECO:0007669"/>
    <property type="project" value="UniProtKB-UniPathway"/>
</dbReference>
<gene>
    <name evidence="3 5" type="primary">murQ</name>
    <name evidence="5" type="ORF">JM64_08040</name>
</gene>
<dbReference type="OrthoDB" id="9813395at2"/>
<dbReference type="HAMAP" id="MF_00068">
    <property type="entry name" value="MurQ"/>
    <property type="match status" value="1"/>
</dbReference>
<evidence type="ECO:0000259" key="4">
    <source>
        <dbReference type="PROSITE" id="PS51464"/>
    </source>
</evidence>
<protein>
    <recommendedName>
        <fullName evidence="3">N-acetylmuramic acid 6-phosphate etherase</fullName>
        <shortName evidence="3">MurNAc-6-P etherase</shortName>
        <ecNumber evidence="3">4.2.1.126</ecNumber>
    </recommendedName>
    <alternativeName>
        <fullName evidence="3">N-acetylmuramic acid 6-phosphate hydrolase</fullName>
    </alternativeName>
    <alternativeName>
        <fullName evidence="3">N-acetylmuramic acid 6-phosphate lyase</fullName>
    </alternativeName>
</protein>